<dbReference type="GO" id="GO:0003729">
    <property type="term" value="F:mRNA binding"/>
    <property type="evidence" value="ECO:0007669"/>
    <property type="project" value="TreeGrafter"/>
</dbReference>
<gene>
    <name evidence="4" type="ORF">PHET_00387</name>
</gene>
<dbReference type="SUPFAM" id="SSF48371">
    <property type="entry name" value="ARM repeat"/>
    <property type="match status" value="2"/>
</dbReference>
<feature type="compositionally biased region" description="Polar residues" evidence="2">
    <location>
        <begin position="519"/>
        <end position="533"/>
    </location>
</feature>
<evidence type="ECO:0000256" key="2">
    <source>
        <dbReference type="SAM" id="MobiDB-lite"/>
    </source>
</evidence>
<feature type="region of interest" description="Disordered" evidence="2">
    <location>
        <begin position="601"/>
        <end position="624"/>
    </location>
</feature>
<feature type="compositionally biased region" description="Low complexity" evidence="2">
    <location>
        <begin position="570"/>
        <end position="579"/>
    </location>
</feature>
<dbReference type="SMART" id="SM00515">
    <property type="entry name" value="eIF5C"/>
    <property type="match status" value="1"/>
</dbReference>
<reference evidence="4" key="1">
    <citation type="submission" date="2019-05" db="EMBL/GenBank/DDBJ databases">
        <title>Annotation for the trematode Paragonimus heterotremus.</title>
        <authorList>
            <person name="Choi Y.-J."/>
        </authorList>
    </citation>
    <scope>NUCLEOTIDE SEQUENCE</scope>
    <source>
        <strain evidence="4">LC</strain>
    </source>
</reference>
<feature type="region of interest" description="Disordered" evidence="2">
    <location>
        <begin position="1112"/>
        <end position="1131"/>
    </location>
</feature>
<dbReference type="GO" id="GO:0006417">
    <property type="term" value="P:regulation of translation"/>
    <property type="evidence" value="ECO:0007669"/>
    <property type="project" value="UniProtKB-KW"/>
</dbReference>
<feature type="region of interest" description="Disordered" evidence="2">
    <location>
        <begin position="421"/>
        <end position="503"/>
    </location>
</feature>
<feature type="compositionally biased region" description="Polar residues" evidence="2">
    <location>
        <begin position="601"/>
        <end position="610"/>
    </location>
</feature>
<evidence type="ECO:0000313" key="5">
    <source>
        <dbReference type="Proteomes" id="UP000748531"/>
    </source>
</evidence>
<dbReference type="InterPro" id="IPR003307">
    <property type="entry name" value="W2_domain"/>
</dbReference>
<evidence type="ECO:0000256" key="1">
    <source>
        <dbReference type="ARBA" id="ARBA00022845"/>
    </source>
</evidence>
<dbReference type="SMART" id="SM00543">
    <property type="entry name" value="MIF4G"/>
    <property type="match status" value="1"/>
</dbReference>
<feature type="compositionally biased region" description="Low complexity" evidence="2">
    <location>
        <begin position="438"/>
        <end position="449"/>
    </location>
</feature>
<dbReference type="PANTHER" id="PTHR23253">
    <property type="entry name" value="EUKARYOTIC TRANSLATION INITIATION FACTOR 4 GAMMA"/>
    <property type="match status" value="1"/>
</dbReference>
<dbReference type="InterPro" id="IPR016024">
    <property type="entry name" value="ARM-type_fold"/>
</dbReference>
<evidence type="ECO:0000313" key="4">
    <source>
        <dbReference type="EMBL" id="KAF5406091.1"/>
    </source>
</evidence>
<dbReference type="AlphaFoldDB" id="A0A8J4T514"/>
<dbReference type="OrthoDB" id="514777at2759"/>
<evidence type="ECO:0000259" key="3">
    <source>
        <dbReference type="PROSITE" id="PS51363"/>
    </source>
</evidence>
<dbReference type="Gene3D" id="1.25.40.180">
    <property type="match status" value="3"/>
</dbReference>
<organism evidence="4 5">
    <name type="scientific">Paragonimus heterotremus</name>
    <dbReference type="NCBI Taxonomy" id="100268"/>
    <lineage>
        <taxon>Eukaryota</taxon>
        <taxon>Metazoa</taxon>
        <taxon>Spiralia</taxon>
        <taxon>Lophotrochozoa</taxon>
        <taxon>Platyhelminthes</taxon>
        <taxon>Trematoda</taxon>
        <taxon>Digenea</taxon>
        <taxon>Plagiorchiida</taxon>
        <taxon>Troglotremata</taxon>
        <taxon>Troglotrematidae</taxon>
        <taxon>Paragonimus</taxon>
    </lineage>
</organism>
<protein>
    <recommendedName>
        <fullName evidence="3">W2 domain-containing protein</fullName>
    </recommendedName>
</protein>
<keyword evidence="5" id="KW-1185">Reference proteome</keyword>
<dbReference type="Pfam" id="PF02854">
    <property type="entry name" value="MIF4G"/>
    <property type="match status" value="1"/>
</dbReference>
<dbReference type="EMBL" id="LUCH01000101">
    <property type="protein sequence ID" value="KAF5406091.1"/>
    <property type="molecule type" value="Genomic_DNA"/>
</dbReference>
<accession>A0A8J4T514</accession>
<keyword evidence="1" id="KW-0810">Translation regulation</keyword>
<feature type="domain" description="W2" evidence="3">
    <location>
        <begin position="915"/>
        <end position="1118"/>
    </location>
</feature>
<comment type="caution">
    <text evidence="4">The sequence shown here is derived from an EMBL/GenBank/DDBJ whole genome shotgun (WGS) entry which is preliminary data.</text>
</comment>
<sequence length="1166" mass="128561">MDKTERHFTASLESVGRISHSVTDQPCNKQKESRESESSWNAGSTLAQKVDPIDILNKLTAENFEQQSKKILDVDIYSPVILNVIVQLLCENEFKARKFGDDTDGAVRQKYLGNLRFIAELGLLGLVPEKILHGCVRELLSGHVRSSHITSNASGSIVADSTGRAERRIREESLATNMECLCVFLKIVGKFMDTQRAQNLMNQYFSRLQRIQSRAAAAASDSSVNEQSGNVHCKLGFGHNESSEPAKSKSYTDAVVLPARVRFMIDDLLDLRNNGWVPRRAGQRSETNKPRYLRDIRLEIYKDSGMLVAPTPAERSSTSRDVPGSEYANHLAATTNLSAGGSSPFISSLTVNGSKDNRMTPFCPGSAEQNILDARNWLELARFGEELCRSGPGDLGVFGSGISSSSSRTFISNGQLFNRSEGGHSGNYRRFLNSKPGSAANANNNSHSNGFTTSSADIWSSRRDRTEGTNDSGWTRGVATSVRRQPSNVKNVSSISGSGNLPPRMLRKMASLTGGAVSPNDQSDCANPSHNLQSDLFPTSQLVDDCRSLSSWGSSRTGTPGIESKNSSGPLTPLKNPTKPLELFEPAYLQHERTTSVKPTLVRSTQSNVDSLPRPPSVIQSAPKLTDVSLRPNAMLSQPISQSVCGRLPFAPAELSTWAHTSVNRGPTYSPHSNSDAVESILELKAAHSGNVRPSAASDEPKKFVKRLVVLFEESKTADDFISDLQSPEFAGRLSSELVASFVLRVCEEGASFPLSSLDAFETAHFFIRCCGSLRLEDIDKKSPKPVKDSHRRPIMSVWCLLLTKLLPVNSVTFSKSRFASISAAFIWDGYLMLTDFVEPLRGGKHHPLFLLVLQQLALMADELPKATFPVDSSALGVRCSPDLTIDKRRAILTDWFRHWGIRMNQIMPDGSQTNEKLLEILEERNLVLLVPCLRLSRELAKLVEDNLSSCESPSSSDKDARMASALSQYLENHTTSEDRDSPEFVHALMPAIYEYVYKTGLTELPSQSSPSELMSRERSAWNQLISAGLSCTLCGSPERQMDAIHALQLFWMSKDKPKGFLLRCFMNLYNCDLVDENTFLTWKEELNPSYPVKGEALFEVNRWLTWLENAEEEDEEETNVTSVDRDLPADSLTTPNSSHVVLGAIPKFNEPLVGINCLSADVSLA</sequence>
<dbReference type="Pfam" id="PF02020">
    <property type="entry name" value="W2"/>
    <property type="match status" value="1"/>
</dbReference>
<feature type="compositionally biased region" description="Polar residues" evidence="2">
    <location>
        <begin position="482"/>
        <end position="499"/>
    </location>
</feature>
<dbReference type="GO" id="GO:0016281">
    <property type="term" value="C:eukaryotic translation initiation factor 4F complex"/>
    <property type="evidence" value="ECO:0007669"/>
    <property type="project" value="TreeGrafter"/>
</dbReference>
<dbReference type="GO" id="GO:0003743">
    <property type="term" value="F:translation initiation factor activity"/>
    <property type="evidence" value="ECO:0007669"/>
    <property type="project" value="UniProtKB-KW"/>
</dbReference>
<proteinExistence type="predicted"/>
<feature type="region of interest" description="Disordered" evidence="2">
    <location>
        <begin position="551"/>
        <end position="579"/>
    </location>
</feature>
<feature type="region of interest" description="Disordered" evidence="2">
    <location>
        <begin position="514"/>
        <end position="533"/>
    </location>
</feature>
<dbReference type="InterPro" id="IPR003890">
    <property type="entry name" value="MIF4G-like_typ-3"/>
</dbReference>
<dbReference type="Proteomes" id="UP000748531">
    <property type="component" value="Unassembled WGS sequence"/>
</dbReference>
<dbReference type="PROSITE" id="PS51363">
    <property type="entry name" value="W2"/>
    <property type="match status" value="1"/>
</dbReference>
<feature type="compositionally biased region" description="Polar residues" evidence="2">
    <location>
        <begin position="551"/>
        <end position="569"/>
    </location>
</feature>
<name>A0A8J4T514_9TREM</name>
<feature type="region of interest" description="Disordered" evidence="2">
    <location>
        <begin position="1"/>
        <end position="43"/>
    </location>
</feature>
<dbReference type="CDD" id="cd11559">
    <property type="entry name" value="W2_eIF4G1_like"/>
    <property type="match status" value="1"/>
</dbReference>